<sequence length="109" mass="11956">MGISFNSYSAQYAISTGDGYYFNKDDDLVECFASEGIFGNMIDISSGTIVADLNRSPLNMNYPAVTLSIFCPIRQWSDAVYTQWLAAEAVESTSLNYIVRAGITNIATQ</sequence>
<name>A0A3E2HB91_SCYLI</name>
<organism evidence="1 2">
    <name type="scientific">Scytalidium lignicola</name>
    <name type="common">Hyphomycete</name>
    <dbReference type="NCBI Taxonomy" id="5539"/>
    <lineage>
        <taxon>Eukaryota</taxon>
        <taxon>Fungi</taxon>
        <taxon>Dikarya</taxon>
        <taxon>Ascomycota</taxon>
        <taxon>Pezizomycotina</taxon>
        <taxon>Leotiomycetes</taxon>
        <taxon>Leotiomycetes incertae sedis</taxon>
        <taxon>Scytalidium</taxon>
    </lineage>
</organism>
<gene>
    <name evidence="1" type="ORF">B7463_g5666</name>
</gene>
<dbReference type="AlphaFoldDB" id="A0A3E2HB91"/>
<feature type="non-terminal residue" evidence="1">
    <location>
        <position position="1"/>
    </location>
</feature>
<feature type="non-terminal residue" evidence="1">
    <location>
        <position position="109"/>
    </location>
</feature>
<dbReference type="OrthoDB" id="5337308at2759"/>
<reference evidence="1 2" key="1">
    <citation type="submission" date="2018-05" db="EMBL/GenBank/DDBJ databases">
        <title>Draft genome sequence of Scytalidium lignicola DSM 105466, a ubiquitous saprotrophic fungus.</title>
        <authorList>
            <person name="Buettner E."/>
            <person name="Gebauer A.M."/>
            <person name="Hofrichter M."/>
            <person name="Liers C."/>
            <person name="Kellner H."/>
        </authorList>
    </citation>
    <scope>NUCLEOTIDE SEQUENCE [LARGE SCALE GENOMIC DNA]</scope>
    <source>
        <strain evidence="1 2">DSM 105466</strain>
    </source>
</reference>
<dbReference type="EMBL" id="NCSJ02000094">
    <property type="protein sequence ID" value="RFU30679.1"/>
    <property type="molecule type" value="Genomic_DNA"/>
</dbReference>
<accession>A0A3E2HB91</accession>
<protein>
    <submittedName>
        <fullName evidence="1">Uncharacterized protein</fullName>
    </submittedName>
</protein>
<evidence type="ECO:0000313" key="2">
    <source>
        <dbReference type="Proteomes" id="UP000258309"/>
    </source>
</evidence>
<proteinExistence type="predicted"/>
<evidence type="ECO:0000313" key="1">
    <source>
        <dbReference type="EMBL" id="RFU30679.1"/>
    </source>
</evidence>
<dbReference type="Proteomes" id="UP000258309">
    <property type="component" value="Unassembled WGS sequence"/>
</dbReference>
<keyword evidence="2" id="KW-1185">Reference proteome</keyword>
<comment type="caution">
    <text evidence="1">The sequence shown here is derived from an EMBL/GenBank/DDBJ whole genome shotgun (WGS) entry which is preliminary data.</text>
</comment>